<dbReference type="PANTHER" id="PTHR43422">
    <property type="entry name" value="THIAMINE THIAZOLE SYNTHASE"/>
    <property type="match status" value="1"/>
</dbReference>
<name>A0A3R9FM69_9PSEU</name>
<dbReference type="PANTHER" id="PTHR43422:SF3">
    <property type="entry name" value="THIAMINE THIAZOLE SYNTHASE"/>
    <property type="match status" value="1"/>
</dbReference>
<evidence type="ECO:0000313" key="1">
    <source>
        <dbReference type="EMBL" id="RSD16833.1"/>
    </source>
</evidence>
<dbReference type="RefSeq" id="WP_125310997.1">
    <property type="nucleotide sequence ID" value="NZ_RSEC01000047.1"/>
</dbReference>
<dbReference type="InterPro" id="IPR036188">
    <property type="entry name" value="FAD/NAD-bd_sf"/>
</dbReference>
<accession>A0A3R9FM69</accession>
<keyword evidence="2" id="KW-1185">Reference proteome</keyword>
<reference evidence="1 2" key="1">
    <citation type="submission" date="2018-12" db="EMBL/GenBank/DDBJ databases">
        <title>Amycolatopsis eburnea sp. nov. actinomycete associate with arbuscular mycorrhiza fungal spore.</title>
        <authorList>
            <person name="Lumyong S."/>
            <person name="Chaiya L."/>
        </authorList>
    </citation>
    <scope>NUCLEOTIDE SEQUENCE [LARGE SCALE GENOMIC DNA]</scope>
    <source>
        <strain evidence="1 2">GLM-1</strain>
    </source>
</reference>
<organism evidence="1 2">
    <name type="scientific">Amycolatopsis eburnea</name>
    <dbReference type="NCBI Taxonomy" id="2267691"/>
    <lineage>
        <taxon>Bacteria</taxon>
        <taxon>Bacillati</taxon>
        <taxon>Actinomycetota</taxon>
        <taxon>Actinomycetes</taxon>
        <taxon>Pseudonocardiales</taxon>
        <taxon>Pseudonocardiaceae</taxon>
        <taxon>Amycolatopsis</taxon>
    </lineage>
</organism>
<dbReference type="Gene3D" id="3.50.50.60">
    <property type="entry name" value="FAD/NAD(P)-binding domain"/>
    <property type="match status" value="1"/>
</dbReference>
<dbReference type="SUPFAM" id="SSF51905">
    <property type="entry name" value="FAD/NAD(P)-binding domain"/>
    <property type="match status" value="1"/>
</dbReference>
<dbReference type="GO" id="GO:0004497">
    <property type="term" value="F:monooxygenase activity"/>
    <property type="evidence" value="ECO:0007669"/>
    <property type="project" value="UniProtKB-KW"/>
</dbReference>
<comment type="caution">
    <text evidence="1">The sequence shown here is derived from an EMBL/GenBank/DDBJ whole genome shotgun (WGS) entry which is preliminary data.</text>
</comment>
<sequence length="449" mass="48073">MSNGSAERAVVLGGSIAGLFTARVLAEVYGEVVVVDRDRFTGPGVRQSVPQGRHAHGLLARGQQAAEELFPGLTGELREAGVAVGDVSARMRWYVDGHRLRPGPTGLLIIGAARPVLEHHVRARVAALPNVRFLTGHDIAGLAATADGSRVTGVHVQERTGGSTPRRLDAALVVDATGRGSRAPKWLSALGYPDVPVERVKVDLAYTSRRYRLRTNPFTDEQSINVIATPGHPRGAFFHTLGGDECLLSLTGLLGDHPPTDPEGFLAYAKSLPVPDVHDAIADAEPLTEPVCFRFPASTRRHYELLPRVPDGFLVVGDAFCVFNPVYGQGMTAAALQARTLRQHLGGTLRPARFFADAARVIDAPWEIAAGGDLAFPGVTGRRSVKTHLGNAYVARVQSAATRDAEVTNAFMRVAGLIDPPQALMRPRLALRVLRGARRAARDDDQLAA</sequence>
<dbReference type="OrthoDB" id="9790035at2"/>
<gene>
    <name evidence="1" type="ORF">EIY87_21440</name>
</gene>
<protein>
    <submittedName>
        <fullName evidence="1">FAD-binding monooxygenase</fullName>
    </submittedName>
</protein>
<proteinExistence type="predicted"/>
<dbReference type="Proteomes" id="UP000267081">
    <property type="component" value="Unassembled WGS sequence"/>
</dbReference>
<keyword evidence="1" id="KW-0560">Oxidoreductase</keyword>
<evidence type="ECO:0000313" key="2">
    <source>
        <dbReference type="Proteomes" id="UP000267081"/>
    </source>
</evidence>
<dbReference type="AlphaFoldDB" id="A0A3R9FM69"/>
<dbReference type="EMBL" id="RSEC01000047">
    <property type="protein sequence ID" value="RSD16833.1"/>
    <property type="molecule type" value="Genomic_DNA"/>
</dbReference>
<keyword evidence="1" id="KW-0503">Monooxygenase</keyword>